<dbReference type="EMBL" id="UINC01035237">
    <property type="protein sequence ID" value="SVB27330.1"/>
    <property type="molecule type" value="Genomic_DNA"/>
</dbReference>
<dbReference type="SUPFAM" id="SSF52833">
    <property type="entry name" value="Thioredoxin-like"/>
    <property type="match status" value="1"/>
</dbReference>
<dbReference type="PROSITE" id="PS51352">
    <property type="entry name" value="THIOREDOXIN_2"/>
    <property type="match status" value="1"/>
</dbReference>
<dbReference type="InterPro" id="IPR013766">
    <property type="entry name" value="Thioredoxin_domain"/>
</dbReference>
<evidence type="ECO:0000313" key="2">
    <source>
        <dbReference type="EMBL" id="SVB27330.1"/>
    </source>
</evidence>
<gene>
    <name evidence="2" type="ORF">METZ01_LOCUS180184</name>
</gene>
<reference evidence="2" key="1">
    <citation type="submission" date="2018-05" db="EMBL/GenBank/DDBJ databases">
        <authorList>
            <person name="Lanie J.A."/>
            <person name="Ng W.-L."/>
            <person name="Kazmierczak K.M."/>
            <person name="Andrzejewski T.M."/>
            <person name="Davidsen T.M."/>
            <person name="Wayne K.J."/>
            <person name="Tettelin H."/>
            <person name="Glass J.I."/>
            <person name="Rusch D."/>
            <person name="Podicherti R."/>
            <person name="Tsui H.-C.T."/>
            <person name="Winkler M.E."/>
        </authorList>
    </citation>
    <scope>NUCLEOTIDE SEQUENCE</scope>
</reference>
<sequence>MKIITFVLLLLTFLIPVKAVIADSPPKFWIKNMEGKRFNSKKHKSAFVVSFFFVNCVPCIKEIPVLHKFMSTNYPDVPLLFIDPIKEDSKNDIKKFSRKLKVPLSYFYKDSFGSISKKFFKGKMAFPTIIGIEGKRYIFRYNGIDEETISEIKTLL</sequence>
<organism evidence="2">
    <name type="scientific">marine metagenome</name>
    <dbReference type="NCBI Taxonomy" id="408172"/>
    <lineage>
        <taxon>unclassified sequences</taxon>
        <taxon>metagenomes</taxon>
        <taxon>ecological metagenomes</taxon>
    </lineage>
</organism>
<evidence type="ECO:0000259" key="1">
    <source>
        <dbReference type="PROSITE" id="PS51352"/>
    </source>
</evidence>
<feature type="domain" description="Thioredoxin" evidence="1">
    <location>
        <begin position="19"/>
        <end position="154"/>
    </location>
</feature>
<dbReference type="AlphaFoldDB" id="A0A382CMI9"/>
<name>A0A382CMI9_9ZZZZ</name>
<dbReference type="Gene3D" id="3.40.30.10">
    <property type="entry name" value="Glutaredoxin"/>
    <property type="match status" value="1"/>
</dbReference>
<proteinExistence type="predicted"/>
<dbReference type="InterPro" id="IPR036249">
    <property type="entry name" value="Thioredoxin-like_sf"/>
</dbReference>
<accession>A0A382CMI9</accession>
<protein>
    <recommendedName>
        <fullName evidence="1">Thioredoxin domain-containing protein</fullName>
    </recommendedName>
</protein>